<reference evidence="2 3" key="1">
    <citation type="journal article" date="2019" name="Nat. Plants">
        <title>Genome sequencing of Musa balbisiana reveals subgenome evolution and function divergence in polyploid bananas.</title>
        <authorList>
            <person name="Yao X."/>
        </authorList>
    </citation>
    <scope>NUCLEOTIDE SEQUENCE [LARGE SCALE GENOMIC DNA]</scope>
    <source>
        <strain evidence="3">cv. DH-PKW</strain>
        <tissue evidence="2">Leaves</tissue>
    </source>
</reference>
<feature type="compositionally biased region" description="Polar residues" evidence="1">
    <location>
        <begin position="1"/>
        <end position="21"/>
    </location>
</feature>
<evidence type="ECO:0000313" key="2">
    <source>
        <dbReference type="EMBL" id="THU68751.1"/>
    </source>
</evidence>
<evidence type="ECO:0000313" key="3">
    <source>
        <dbReference type="Proteomes" id="UP000317650"/>
    </source>
</evidence>
<evidence type="ECO:0000256" key="1">
    <source>
        <dbReference type="SAM" id="MobiDB-lite"/>
    </source>
</evidence>
<accession>A0A4S8K1Y4</accession>
<protein>
    <submittedName>
        <fullName evidence="2">Uncharacterized protein</fullName>
    </submittedName>
</protein>
<proteinExistence type="predicted"/>
<name>A0A4S8K1Y4_MUSBA</name>
<dbReference type="EMBL" id="PYDT01000002">
    <property type="protein sequence ID" value="THU68751.1"/>
    <property type="molecule type" value="Genomic_DNA"/>
</dbReference>
<sequence>MNACWQQMSHHFSKHTSSPSDCQVKREKTRTTDDFDATIKAERLTFLVFLRRRVRWLIACMFVRKYDDEVSWGREDGSKEQDIISES</sequence>
<organism evidence="2 3">
    <name type="scientific">Musa balbisiana</name>
    <name type="common">Banana</name>
    <dbReference type="NCBI Taxonomy" id="52838"/>
    <lineage>
        <taxon>Eukaryota</taxon>
        <taxon>Viridiplantae</taxon>
        <taxon>Streptophyta</taxon>
        <taxon>Embryophyta</taxon>
        <taxon>Tracheophyta</taxon>
        <taxon>Spermatophyta</taxon>
        <taxon>Magnoliopsida</taxon>
        <taxon>Liliopsida</taxon>
        <taxon>Zingiberales</taxon>
        <taxon>Musaceae</taxon>
        <taxon>Musa</taxon>
    </lineage>
</organism>
<feature type="region of interest" description="Disordered" evidence="1">
    <location>
        <begin position="1"/>
        <end position="27"/>
    </location>
</feature>
<dbReference type="Proteomes" id="UP000317650">
    <property type="component" value="Chromosome 8"/>
</dbReference>
<comment type="caution">
    <text evidence="2">The sequence shown here is derived from an EMBL/GenBank/DDBJ whole genome shotgun (WGS) entry which is preliminary data.</text>
</comment>
<keyword evidence="3" id="KW-1185">Reference proteome</keyword>
<dbReference type="AlphaFoldDB" id="A0A4S8K1Y4"/>
<gene>
    <name evidence="2" type="ORF">C4D60_Mb08t07150</name>
</gene>